<dbReference type="PANTHER" id="PTHR23021">
    <property type="entry name" value="SERPENTINE RECEPTOR, CLASS T"/>
    <property type="match status" value="1"/>
</dbReference>
<feature type="transmembrane region" description="Helical" evidence="1">
    <location>
        <begin position="44"/>
        <end position="67"/>
    </location>
</feature>
<dbReference type="Gene3D" id="1.20.1070.10">
    <property type="entry name" value="Rhodopsin 7-helix transmembrane proteins"/>
    <property type="match status" value="1"/>
</dbReference>
<feature type="transmembrane region" description="Helical" evidence="1">
    <location>
        <begin position="211"/>
        <end position="229"/>
    </location>
</feature>
<dbReference type="InterPro" id="IPR019425">
    <property type="entry name" value="7TM_GPCR_serpentine_rcpt_Srt"/>
</dbReference>
<dbReference type="SUPFAM" id="SSF81321">
    <property type="entry name" value="Family A G protein-coupled receptor-like"/>
    <property type="match status" value="1"/>
</dbReference>
<dbReference type="Pfam" id="PF10321">
    <property type="entry name" value="7TM_GPCR_Srt"/>
    <property type="match status" value="1"/>
</dbReference>
<name>A0A1I7ZC67_9BILA</name>
<dbReference type="WBParaSite" id="L893_g247.t1">
    <property type="protein sequence ID" value="L893_g247.t1"/>
    <property type="gene ID" value="L893_g247"/>
</dbReference>
<evidence type="ECO:0000256" key="1">
    <source>
        <dbReference type="SAM" id="Phobius"/>
    </source>
</evidence>
<sequence>MTTQGVILGCTFIVFVVIGIPLQLIIISILVRRVEFRNINVYKIMVHMSISECTLMIGHFMGAVMSLCGTQFHEVFSKIGGCFVNASWIAIVSFAFVLSLNRILVFIELNLTVRTERILFTGMMMFIWLIAMAVFLVHLLPNLSVYYDLGKNAYQFEKSPSASISESVEHNFIFSGLIASFVLGVITVIVIVIKRNSNASQFILSAAELKLFAQAAIIFTYLTAIRSAWHLSHSVKLPDHIITVMIVATEAVGFLNPFLYLTFNRLIRRYFVATFGLTKKTIVGFASPGTQCTRSTSTRVASQHI</sequence>
<keyword evidence="1" id="KW-0472">Membrane</keyword>
<organism evidence="2 3">
    <name type="scientific">Steinernema glaseri</name>
    <dbReference type="NCBI Taxonomy" id="37863"/>
    <lineage>
        <taxon>Eukaryota</taxon>
        <taxon>Metazoa</taxon>
        <taxon>Ecdysozoa</taxon>
        <taxon>Nematoda</taxon>
        <taxon>Chromadorea</taxon>
        <taxon>Rhabditida</taxon>
        <taxon>Tylenchina</taxon>
        <taxon>Panagrolaimomorpha</taxon>
        <taxon>Strongyloidoidea</taxon>
        <taxon>Steinernematidae</taxon>
        <taxon>Steinernema</taxon>
    </lineage>
</organism>
<evidence type="ECO:0000313" key="2">
    <source>
        <dbReference type="Proteomes" id="UP000095287"/>
    </source>
</evidence>
<dbReference type="PANTHER" id="PTHR23021:SF26">
    <property type="entry name" value="SERPENTINE RECEPTOR, CLASS T"/>
    <property type="match status" value="1"/>
</dbReference>
<accession>A0A1I7ZC67</accession>
<dbReference type="AlphaFoldDB" id="A0A1I7ZC67"/>
<feature type="transmembrane region" description="Helical" evidence="1">
    <location>
        <begin position="6"/>
        <end position="32"/>
    </location>
</feature>
<evidence type="ECO:0000313" key="3">
    <source>
        <dbReference type="WBParaSite" id="L893_g247.t1"/>
    </source>
</evidence>
<dbReference type="Proteomes" id="UP000095287">
    <property type="component" value="Unplaced"/>
</dbReference>
<feature type="transmembrane region" description="Helical" evidence="1">
    <location>
        <begin position="87"/>
        <end position="107"/>
    </location>
</feature>
<feature type="transmembrane region" description="Helical" evidence="1">
    <location>
        <begin position="119"/>
        <end position="140"/>
    </location>
</feature>
<reference evidence="3" key="1">
    <citation type="submission" date="2016-11" db="UniProtKB">
        <authorList>
            <consortium name="WormBaseParasite"/>
        </authorList>
    </citation>
    <scope>IDENTIFICATION</scope>
</reference>
<keyword evidence="1" id="KW-0812">Transmembrane</keyword>
<keyword evidence="2" id="KW-1185">Reference proteome</keyword>
<feature type="transmembrane region" description="Helical" evidence="1">
    <location>
        <begin position="172"/>
        <end position="191"/>
    </location>
</feature>
<protein>
    <submittedName>
        <fullName evidence="3">G_PROTEIN_RECEP_F1_2 domain-containing protein</fullName>
    </submittedName>
</protein>
<keyword evidence="1" id="KW-1133">Transmembrane helix</keyword>
<proteinExistence type="predicted"/>
<feature type="transmembrane region" description="Helical" evidence="1">
    <location>
        <begin position="241"/>
        <end position="261"/>
    </location>
</feature>